<evidence type="ECO:0000256" key="1">
    <source>
        <dbReference type="ARBA" id="ARBA00022475"/>
    </source>
</evidence>
<dbReference type="Pfam" id="PF03033">
    <property type="entry name" value="Glyco_transf_28"/>
    <property type="match status" value="1"/>
</dbReference>
<keyword evidence="14" id="KW-1185">Reference proteome</keyword>
<evidence type="ECO:0000256" key="3">
    <source>
        <dbReference type="ARBA" id="ARBA00022676"/>
    </source>
</evidence>
<feature type="binding site" evidence="10">
    <location>
        <position position="135"/>
    </location>
    <ligand>
        <name>UDP-N-acetyl-alpha-D-glucosamine</name>
        <dbReference type="ChEBI" id="CHEBI:57705"/>
    </ligand>
</feature>
<dbReference type="NCBIfam" id="TIGR01133">
    <property type="entry name" value="murG"/>
    <property type="match status" value="1"/>
</dbReference>
<comment type="caution">
    <text evidence="13">The sequence shown here is derived from an EMBL/GenBank/DDBJ whole genome shotgun (WGS) entry which is preliminary data.</text>
</comment>
<comment type="catalytic activity">
    <reaction evidence="10">
        <text>di-trans,octa-cis-undecaprenyl diphospho-N-acetyl-alpha-D-muramoyl-L-alanyl-D-glutamyl-meso-2,6-diaminopimeloyl-D-alanyl-D-alanine + UDP-N-acetyl-alpha-D-glucosamine = di-trans,octa-cis-undecaprenyl diphospho-[N-acetyl-alpha-D-glucosaminyl-(1-&gt;4)]-N-acetyl-alpha-D-muramoyl-L-alanyl-D-glutamyl-meso-2,6-diaminopimeloyl-D-alanyl-D-alanine + UDP + H(+)</text>
        <dbReference type="Rhea" id="RHEA:31227"/>
        <dbReference type="ChEBI" id="CHEBI:15378"/>
        <dbReference type="ChEBI" id="CHEBI:57705"/>
        <dbReference type="ChEBI" id="CHEBI:58223"/>
        <dbReference type="ChEBI" id="CHEBI:61387"/>
        <dbReference type="ChEBI" id="CHEBI:61388"/>
        <dbReference type="EC" id="2.4.1.227"/>
    </reaction>
</comment>
<evidence type="ECO:0000256" key="10">
    <source>
        <dbReference type="HAMAP-Rule" id="MF_00033"/>
    </source>
</evidence>
<keyword evidence="2 10" id="KW-0132">Cell division</keyword>
<dbReference type="EC" id="2.4.1.227" evidence="10"/>
<dbReference type="InterPro" id="IPR007235">
    <property type="entry name" value="Glyco_trans_28_C"/>
</dbReference>
<dbReference type="InterPro" id="IPR006009">
    <property type="entry name" value="GlcNAc_MurG"/>
</dbReference>
<dbReference type="Proteomes" id="UP001387100">
    <property type="component" value="Unassembled WGS sequence"/>
</dbReference>
<keyword evidence="6 10" id="KW-0573">Peptidoglycan synthesis</keyword>
<comment type="similarity">
    <text evidence="10">Belongs to the glycosyltransferase 28 family. MurG subfamily.</text>
</comment>
<dbReference type="EMBL" id="JBBIAA010000002">
    <property type="protein sequence ID" value="MEJ5944487.1"/>
    <property type="molecule type" value="Genomic_DNA"/>
</dbReference>
<evidence type="ECO:0000256" key="8">
    <source>
        <dbReference type="ARBA" id="ARBA00023306"/>
    </source>
</evidence>
<dbReference type="SUPFAM" id="SSF53756">
    <property type="entry name" value="UDP-Glycosyltransferase/glycogen phosphorylase"/>
    <property type="match status" value="1"/>
</dbReference>
<comment type="subcellular location">
    <subcellularLocation>
        <location evidence="10">Cell membrane</location>
        <topology evidence="10">Peripheral membrane protein</topology>
        <orientation evidence="10">Cytoplasmic side</orientation>
    </subcellularLocation>
</comment>
<dbReference type="PANTHER" id="PTHR21015">
    <property type="entry name" value="UDP-N-ACETYLGLUCOSAMINE--N-ACETYLMURAMYL-(PENTAPEPTIDE) PYROPHOSPHORYL-UNDECAPRENOL N-ACETYLGLUCOSAMINE TRANSFERASE 1"/>
    <property type="match status" value="1"/>
</dbReference>
<keyword evidence="1 10" id="KW-1003">Cell membrane</keyword>
<evidence type="ECO:0000256" key="4">
    <source>
        <dbReference type="ARBA" id="ARBA00022679"/>
    </source>
</evidence>
<dbReference type="HAMAP" id="MF_00033">
    <property type="entry name" value="MurG"/>
    <property type="match status" value="1"/>
</dbReference>
<name>A0ABU8RHD0_9ACTN</name>
<organism evidence="13 14">
    <name type="scientific">Pseudokineococcus basanitobsidens</name>
    <dbReference type="NCBI Taxonomy" id="1926649"/>
    <lineage>
        <taxon>Bacteria</taxon>
        <taxon>Bacillati</taxon>
        <taxon>Actinomycetota</taxon>
        <taxon>Actinomycetes</taxon>
        <taxon>Kineosporiales</taxon>
        <taxon>Kineosporiaceae</taxon>
        <taxon>Pseudokineococcus</taxon>
    </lineage>
</organism>
<dbReference type="InterPro" id="IPR004276">
    <property type="entry name" value="GlycoTrans_28_N"/>
</dbReference>
<feature type="binding site" evidence="10">
    <location>
        <position position="301"/>
    </location>
    <ligand>
        <name>UDP-N-acetyl-alpha-D-glucosamine</name>
        <dbReference type="ChEBI" id="CHEBI:57705"/>
    </ligand>
</feature>
<comment type="function">
    <text evidence="10">Cell wall formation. Catalyzes the transfer of a GlcNAc subunit on undecaprenyl-pyrophosphoryl-MurNAc-pentapeptide (lipid intermediate I) to form undecaprenyl-pyrophosphoryl-MurNAc-(pentapeptide)GlcNAc (lipid intermediate II).</text>
</comment>
<feature type="binding site" evidence="10">
    <location>
        <begin position="18"/>
        <end position="20"/>
    </location>
    <ligand>
        <name>UDP-N-acetyl-alpha-D-glucosamine</name>
        <dbReference type="ChEBI" id="CHEBI:57705"/>
    </ligand>
</feature>
<dbReference type="RefSeq" id="WP_339573865.1">
    <property type="nucleotide sequence ID" value="NZ_JBBIAA010000002.1"/>
</dbReference>
<reference evidence="13 14" key="1">
    <citation type="journal article" date="2017" name="Int. J. Syst. Evol. Microbiol.">
        <title>Pseudokineococcus basanitobsidens sp. nov., isolated from volcanic rock.</title>
        <authorList>
            <person name="Lee D.W."/>
            <person name="Park M.Y."/>
            <person name="Kim J.J."/>
            <person name="Kim B.S."/>
        </authorList>
    </citation>
    <scope>NUCLEOTIDE SEQUENCE [LARGE SCALE GENOMIC DNA]</scope>
    <source>
        <strain evidence="13 14">DSM 103726</strain>
    </source>
</reference>
<dbReference type="PANTHER" id="PTHR21015:SF22">
    <property type="entry name" value="GLYCOSYLTRANSFERASE"/>
    <property type="match status" value="1"/>
</dbReference>
<keyword evidence="7 10" id="KW-0472">Membrane</keyword>
<evidence type="ECO:0000256" key="2">
    <source>
        <dbReference type="ARBA" id="ARBA00022618"/>
    </source>
</evidence>
<accession>A0ABU8RHD0</accession>
<dbReference type="Gene3D" id="3.40.50.2000">
    <property type="entry name" value="Glycogen Phosphorylase B"/>
    <property type="match status" value="2"/>
</dbReference>
<evidence type="ECO:0000259" key="12">
    <source>
        <dbReference type="Pfam" id="PF04101"/>
    </source>
</evidence>
<evidence type="ECO:0000256" key="6">
    <source>
        <dbReference type="ARBA" id="ARBA00022984"/>
    </source>
</evidence>
<keyword evidence="5 10" id="KW-0133">Cell shape</keyword>
<gene>
    <name evidence="10 13" type="primary">murG</name>
    <name evidence="13" type="ORF">WDZ17_04165</name>
</gene>
<dbReference type="CDD" id="cd03785">
    <property type="entry name" value="GT28_MurG"/>
    <property type="match status" value="1"/>
</dbReference>
<keyword evidence="9 10" id="KW-0961">Cell wall biogenesis/degradation</keyword>
<evidence type="ECO:0000313" key="13">
    <source>
        <dbReference type="EMBL" id="MEJ5944487.1"/>
    </source>
</evidence>
<keyword evidence="3 10" id="KW-0328">Glycosyltransferase</keyword>
<sequence>MSAGPADGPAVLLAGGGTAGHVNPMLALADALRRRHPGCSLLALGTAEGLESRLVPARGYELALVPRVPLPRRPSGALLALPGRLAAAVAAADAAIDRCGPDGADVVVGMGGYVAVPAYLAARRRGVPVVVHEQNARPGVANRLGARLTSHVATTFPGTPLRHAVRVGLPMAPAVAHLDRAALRAAGREHFGLEPGRPTLLVVGGSLGAQRLNAAVEGAWPDLAAAGVQVLHLSGAGKPVRTAAAVGGPVHRVLEYTDRMDLAYAAADAALCRSGAGTVCEVSAVGLPAAFVPLPVGNGEQRRNAADVVDAGGALLVADGDLDAAWLRTHLLPVLTDDARRAAMAAAAQASAVRDADERLADLVLAAAGRS</sequence>
<keyword evidence="8 10" id="KW-0131">Cell cycle</keyword>
<evidence type="ECO:0000313" key="14">
    <source>
        <dbReference type="Proteomes" id="UP001387100"/>
    </source>
</evidence>
<comment type="caution">
    <text evidence="10">Lacks conserved residue(s) required for the propagation of feature annotation.</text>
</comment>
<dbReference type="Pfam" id="PF04101">
    <property type="entry name" value="Glyco_tran_28_C"/>
    <property type="match status" value="1"/>
</dbReference>
<proteinExistence type="inferred from homology"/>
<feature type="binding site" evidence="10">
    <location>
        <position position="206"/>
    </location>
    <ligand>
        <name>UDP-N-acetyl-alpha-D-glucosamine</name>
        <dbReference type="ChEBI" id="CHEBI:57705"/>
    </ligand>
</feature>
<feature type="domain" description="Glycosyl transferase family 28 C-terminal" evidence="12">
    <location>
        <begin position="199"/>
        <end position="360"/>
    </location>
</feature>
<evidence type="ECO:0000256" key="7">
    <source>
        <dbReference type="ARBA" id="ARBA00023136"/>
    </source>
</evidence>
<evidence type="ECO:0000259" key="11">
    <source>
        <dbReference type="Pfam" id="PF03033"/>
    </source>
</evidence>
<evidence type="ECO:0000256" key="9">
    <source>
        <dbReference type="ARBA" id="ARBA00023316"/>
    </source>
</evidence>
<protein>
    <recommendedName>
        <fullName evidence="10">UDP-N-acetylglucosamine--N-acetylmuramyl-(pentapeptide) pyrophosphoryl-undecaprenol N-acetylglucosamine transferase</fullName>
        <ecNumber evidence="10">2.4.1.227</ecNumber>
    </recommendedName>
    <alternativeName>
        <fullName evidence="10">Undecaprenyl-PP-MurNAc-pentapeptide-UDPGlcNAc GlcNAc transferase</fullName>
    </alternativeName>
</protein>
<keyword evidence="4 10" id="KW-0808">Transferase</keyword>
<feature type="domain" description="Glycosyltransferase family 28 N-terminal" evidence="11">
    <location>
        <begin position="11"/>
        <end position="153"/>
    </location>
</feature>
<dbReference type="GO" id="GO:0016757">
    <property type="term" value="F:glycosyltransferase activity"/>
    <property type="evidence" value="ECO:0007669"/>
    <property type="project" value="UniProtKB-KW"/>
</dbReference>
<evidence type="ECO:0000256" key="5">
    <source>
        <dbReference type="ARBA" id="ARBA00022960"/>
    </source>
</evidence>
<comment type="pathway">
    <text evidence="10">Cell wall biogenesis; peptidoglycan biosynthesis.</text>
</comment>